<evidence type="ECO:0000313" key="1">
    <source>
        <dbReference type="EMBL" id="QDH84567.1"/>
    </source>
</evidence>
<accession>A0A514CVR5</accession>
<name>A0A514CVR5_9CAUD</name>
<dbReference type="EMBL" id="MK962638">
    <property type="protein sequence ID" value="QDH84567.1"/>
    <property type="molecule type" value="Genomic_DNA"/>
</dbReference>
<gene>
    <name evidence="1" type="ORF">Axy21_026</name>
</gene>
<keyword evidence="2" id="KW-1185">Reference proteome</keyword>
<protein>
    <submittedName>
        <fullName evidence="1">Uncharacterized protein</fullName>
    </submittedName>
</protein>
<dbReference type="Proteomes" id="UP000319935">
    <property type="component" value="Segment"/>
</dbReference>
<organism evidence="1 2">
    <name type="scientific">Achromobacter phage vB_AxyP_19-32_Axy21</name>
    <dbReference type="NCBI Taxonomy" id="2591045"/>
    <lineage>
        <taxon>Viruses</taxon>
        <taxon>Duplodnaviria</taxon>
        <taxon>Heunggongvirae</taxon>
        <taxon>Uroviricota</taxon>
        <taxon>Caudoviricetes</taxon>
        <taxon>Autographivirales</taxon>
        <taxon>Autoscriptoviridae</taxon>
        <taxon>Axyvirus</taxon>
        <taxon>Axyvirus 1932Axy21</taxon>
    </lineage>
</organism>
<reference evidence="1 2" key="1">
    <citation type="submission" date="2019-05" db="EMBL/GenBank/DDBJ databases">
        <title>Complete genome sequence of sixteen phages from Abidjan, cote d'Ivoire, isolated on a single strain of Achromobacter xylosoxidans.</title>
        <authorList>
            <person name="Essoh C."/>
            <person name="Vernadet J.-P."/>
            <person name="Vergnaud G."/>
            <person name="Pourcel C."/>
        </authorList>
    </citation>
    <scope>NUCLEOTIDE SEQUENCE [LARGE SCALE GENOMIC DNA]</scope>
</reference>
<proteinExistence type="predicted"/>
<evidence type="ECO:0000313" key="2">
    <source>
        <dbReference type="Proteomes" id="UP000319935"/>
    </source>
</evidence>
<sequence length="154" mass="17131">MHTIDLLPYNKGLALATQLDEAIRRRLRDGPSGTRRILAAYTIQGNEARPMRNYGATTAAVVLAQLYSSTHRVLLVHHSGAASRCEHQGGVGPNVNVRYAFPGVDVRGMRSDLIIVDASFRVFRVERPQWRDELEGLLNHGGVIIYLQQGDHYA</sequence>